<accession>A0ABV6RXF7</accession>
<keyword evidence="3" id="KW-1185">Reference proteome</keyword>
<feature type="region of interest" description="Disordered" evidence="1">
    <location>
        <begin position="1"/>
        <end position="54"/>
    </location>
</feature>
<evidence type="ECO:0000256" key="1">
    <source>
        <dbReference type="SAM" id="MobiDB-lite"/>
    </source>
</evidence>
<evidence type="ECO:0000313" key="3">
    <source>
        <dbReference type="Proteomes" id="UP001589896"/>
    </source>
</evidence>
<reference evidence="2 3" key="1">
    <citation type="submission" date="2024-09" db="EMBL/GenBank/DDBJ databases">
        <authorList>
            <person name="Sun Q."/>
            <person name="Mori K."/>
        </authorList>
    </citation>
    <scope>NUCLEOTIDE SEQUENCE [LARGE SCALE GENOMIC DNA]</scope>
    <source>
        <strain evidence="2 3">KCTC 23076</strain>
    </source>
</reference>
<comment type="caution">
    <text evidence="2">The sequence shown here is derived from an EMBL/GenBank/DDBJ whole genome shotgun (WGS) entry which is preliminary data.</text>
</comment>
<sequence length="54" mass="5720">MSTGEKDGIRDPSGAYGGRDQAAENTLKDGSIPADADLDMPSDAMNDPEQLEHE</sequence>
<feature type="compositionally biased region" description="Basic and acidic residues" evidence="1">
    <location>
        <begin position="1"/>
        <end position="10"/>
    </location>
</feature>
<dbReference type="EMBL" id="JBHLTG010000009">
    <property type="protein sequence ID" value="MFC0681663.1"/>
    <property type="molecule type" value="Genomic_DNA"/>
</dbReference>
<protein>
    <submittedName>
        <fullName evidence="2">Uncharacterized protein</fullName>
    </submittedName>
</protein>
<evidence type="ECO:0000313" key="2">
    <source>
        <dbReference type="EMBL" id="MFC0681663.1"/>
    </source>
</evidence>
<gene>
    <name evidence="2" type="ORF">ACFFGH_27855</name>
</gene>
<organism evidence="2 3">
    <name type="scientific">Lysobacter korlensis</name>
    <dbReference type="NCBI Taxonomy" id="553636"/>
    <lineage>
        <taxon>Bacteria</taxon>
        <taxon>Pseudomonadati</taxon>
        <taxon>Pseudomonadota</taxon>
        <taxon>Gammaproteobacteria</taxon>
        <taxon>Lysobacterales</taxon>
        <taxon>Lysobacteraceae</taxon>
        <taxon>Lysobacter</taxon>
    </lineage>
</organism>
<name>A0ABV6RXF7_9GAMM</name>
<proteinExistence type="predicted"/>
<dbReference type="Proteomes" id="UP001589896">
    <property type="component" value="Unassembled WGS sequence"/>
</dbReference>
<dbReference type="RefSeq" id="WP_386674697.1">
    <property type="nucleotide sequence ID" value="NZ_JBHLTG010000009.1"/>
</dbReference>